<dbReference type="KEGG" id="glj:GKIL_1853"/>
<dbReference type="AlphaFoldDB" id="U5QKE6"/>
<dbReference type="eggNOG" id="ENOG5030SNB">
    <property type="taxonomic scope" value="Bacteria"/>
</dbReference>
<dbReference type="Proteomes" id="UP000017396">
    <property type="component" value="Chromosome"/>
</dbReference>
<dbReference type="EMBL" id="CP003587">
    <property type="protein sequence ID" value="AGY58099.1"/>
    <property type="molecule type" value="Genomic_DNA"/>
</dbReference>
<dbReference type="RefSeq" id="WP_023173224.1">
    <property type="nucleotide sequence ID" value="NC_022600.1"/>
</dbReference>
<protein>
    <submittedName>
        <fullName evidence="2">Uncharacterized protein</fullName>
    </submittedName>
</protein>
<keyword evidence="1" id="KW-0472">Membrane</keyword>
<organism evidence="2 3">
    <name type="scientific">Gloeobacter kilaueensis (strain ATCC BAA-2537 / CCAP 1431/1 / ULC 316 / JS1)</name>
    <dbReference type="NCBI Taxonomy" id="1183438"/>
    <lineage>
        <taxon>Bacteria</taxon>
        <taxon>Bacillati</taxon>
        <taxon>Cyanobacteriota</taxon>
        <taxon>Cyanophyceae</taxon>
        <taxon>Gloeobacterales</taxon>
        <taxon>Gloeobacteraceae</taxon>
        <taxon>Gloeobacter</taxon>
    </lineage>
</organism>
<reference evidence="2 3" key="1">
    <citation type="journal article" date="2013" name="PLoS ONE">
        <title>Cultivation and Complete Genome Sequencing of Gloeobacter kilaueensis sp. nov., from a Lava Cave in Kilauea Caldera, Hawai'i.</title>
        <authorList>
            <person name="Saw J.H."/>
            <person name="Schatz M."/>
            <person name="Brown M.V."/>
            <person name="Kunkel D.D."/>
            <person name="Foster J.S."/>
            <person name="Shick H."/>
            <person name="Christensen S."/>
            <person name="Hou S."/>
            <person name="Wan X."/>
            <person name="Donachie S.P."/>
        </authorList>
    </citation>
    <scope>NUCLEOTIDE SEQUENCE [LARGE SCALE GENOMIC DNA]</scope>
    <source>
        <strain evidence="3">JS</strain>
    </source>
</reference>
<keyword evidence="1" id="KW-0812">Transmembrane</keyword>
<evidence type="ECO:0000256" key="1">
    <source>
        <dbReference type="SAM" id="Phobius"/>
    </source>
</evidence>
<keyword evidence="1" id="KW-1133">Transmembrane helix</keyword>
<sequence>MDRLLYESSVSYRGFLIVPFRYATAAGATIYSYGLLCALGYRSRWHRSENPAGLFSSTLAGIGAIAREHLDCYGDILIEVDHFARRYVYCDNLIVVCQIGEKFFYDHYLPTSLEKIAAPRLFGGENECLEWIRRGIDRLQTQRASDTV</sequence>
<name>U5QKE6_GLOK1</name>
<dbReference type="HOGENOM" id="CLU_146027_0_0_3"/>
<proteinExistence type="predicted"/>
<evidence type="ECO:0000313" key="2">
    <source>
        <dbReference type="EMBL" id="AGY58099.1"/>
    </source>
</evidence>
<feature type="transmembrane region" description="Helical" evidence="1">
    <location>
        <begin position="20"/>
        <end position="41"/>
    </location>
</feature>
<keyword evidence="3" id="KW-1185">Reference proteome</keyword>
<evidence type="ECO:0000313" key="3">
    <source>
        <dbReference type="Proteomes" id="UP000017396"/>
    </source>
</evidence>
<accession>U5QKE6</accession>
<dbReference type="OrthoDB" id="572057at2"/>
<gene>
    <name evidence="2" type="ORF">GKIL_1853</name>
</gene>
<dbReference type="STRING" id="1183438.GKIL_1853"/>